<dbReference type="Proteomes" id="UP001057291">
    <property type="component" value="Unassembled WGS sequence"/>
</dbReference>
<gene>
    <name evidence="1" type="ORF">DNHGIG_20460</name>
</gene>
<evidence type="ECO:0000313" key="1">
    <source>
        <dbReference type="EMBL" id="GIM46497.1"/>
    </source>
</evidence>
<reference evidence="1" key="1">
    <citation type="journal article" date="2023" name="Int. J. Syst. Evol. Microbiol.">
        <title>Collibacillus ludicampi gen. nov., sp. nov., a new soil bacterium of the family Alicyclobacillaceae.</title>
        <authorList>
            <person name="Jojima T."/>
            <person name="Ioku Y."/>
            <person name="Fukuta Y."/>
            <person name="Shirasaka N."/>
            <person name="Matsumura Y."/>
            <person name="Mori M."/>
        </authorList>
    </citation>
    <scope>NUCLEOTIDE SEQUENCE</scope>
    <source>
        <strain evidence="1">TP075</strain>
    </source>
</reference>
<dbReference type="EMBL" id="BOQE01000001">
    <property type="protein sequence ID" value="GIM46497.1"/>
    <property type="molecule type" value="Genomic_DNA"/>
</dbReference>
<evidence type="ECO:0000313" key="2">
    <source>
        <dbReference type="Proteomes" id="UP001057291"/>
    </source>
</evidence>
<accession>A0AAV4LGA4</accession>
<evidence type="ECO:0008006" key="3">
    <source>
        <dbReference type="Google" id="ProtNLM"/>
    </source>
</evidence>
<proteinExistence type="predicted"/>
<name>A0AAV4LGA4_9BACL</name>
<sequence>MRVKYFESNTLELSHIVFLGRTWNEYLLMFNLSKDELVGRWILDCPGGACSFTATANKYGIKAFAVDSAYYHTPEELGKKGLQDIEYIISMLDKVKEKCQWNYFKSMDELRGERLTALNQCIQDMKESKGYRYLPAILPVLPCEDKSFDMTLSAHLLFMYADKLDYNFHLQTIQEMIRVTRDEIRIFPTIDMNGNKYLYLDEIIDWVRSKGMRVDEVKVPYEFHRNANTMLRIICK</sequence>
<keyword evidence="2" id="KW-1185">Reference proteome</keyword>
<organism evidence="1 2">
    <name type="scientific">Collibacillus ludicampi</name>
    <dbReference type="NCBI Taxonomy" id="2771369"/>
    <lineage>
        <taxon>Bacteria</taxon>
        <taxon>Bacillati</taxon>
        <taxon>Bacillota</taxon>
        <taxon>Bacilli</taxon>
        <taxon>Bacillales</taxon>
        <taxon>Alicyclobacillaceae</taxon>
        <taxon>Collibacillus</taxon>
    </lineage>
</organism>
<dbReference type="AlphaFoldDB" id="A0AAV4LGA4"/>
<protein>
    <recommendedName>
        <fullName evidence="3">SAM-dependent methyltransferase</fullName>
    </recommendedName>
</protein>
<comment type="caution">
    <text evidence="1">The sequence shown here is derived from an EMBL/GenBank/DDBJ whole genome shotgun (WGS) entry which is preliminary data.</text>
</comment>